<keyword evidence="1" id="KW-0479">Metal-binding</keyword>
<evidence type="ECO:0000256" key="3">
    <source>
        <dbReference type="ARBA" id="ARBA00022833"/>
    </source>
</evidence>
<keyword evidence="8" id="KW-1185">Reference proteome</keyword>
<evidence type="ECO:0000256" key="2">
    <source>
        <dbReference type="ARBA" id="ARBA00022771"/>
    </source>
</evidence>
<evidence type="ECO:0000313" key="7">
    <source>
        <dbReference type="EMBL" id="KAK6984990.1"/>
    </source>
</evidence>
<dbReference type="GO" id="GO:0008270">
    <property type="term" value="F:zinc ion binding"/>
    <property type="evidence" value="ECO:0007669"/>
    <property type="project" value="UniProtKB-KW"/>
</dbReference>
<dbReference type="Gene3D" id="6.10.140.2220">
    <property type="match status" value="1"/>
</dbReference>
<dbReference type="AlphaFoldDB" id="A0AAV9ZLR5"/>
<comment type="caution">
    <text evidence="7">The sequence shown here is derived from an EMBL/GenBank/DDBJ whole genome shotgun (WGS) entry which is preliminary data.</text>
</comment>
<dbReference type="SUPFAM" id="SSF144232">
    <property type="entry name" value="HIT/MYND zinc finger-like"/>
    <property type="match status" value="1"/>
</dbReference>
<organism evidence="7 8">
    <name type="scientific">Favolaschia claudopus</name>
    <dbReference type="NCBI Taxonomy" id="2862362"/>
    <lineage>
        <taxon>Eukaryota</taxon>
        <taxon>Fungi</taxon>
        <taxon>Dikarya</taxon>
        <taxon>Basidiomycota</taxon>
        <taxon>Agaricomycotina</taxon>
        <taxon>Agaricomycetes</taxon>
        <taxon>Agaricomycetidae</taxon>
        <taxon>Agaricales</taxon>
        <taxon>Marasmiineae</taxon>
        <taxon>Mycenaceae</taxon>
        <taxon>Favolaschia</taxon>
    </lineage>
</organism>
<gene>
    <name evidence="7" type="ORF">R3P38DRAFT_3451077</name>
</gene>
<dbReference type="PROSITE" id="PS50865">
    <property type="entry name" value="ZF_MYND_2"/>
    <property type="match status" value="1"/>
</dbReference>
<protein>
    <recommendedName>
        <fullName evidence="6">MYND-type domain-containing protein</fullName>
    </recommendedName>
</protein>
<keyword evidence="3" id="KW-0862">Zinc</keyword>
<dbReference type="InterPro" id="IPR002893">
    <property type="entry name" value="Znf_MYND"/>
</dbReference>
<feature type="domain" description="MYND-type" evidence="6">
    <location>
        <begin position="393"/>
        <end position="433"/>
    </location>
</feature>
<name>A0AAV9ZLR5_9AGAR</name>
<reference evidence="7 8" key="1">
    <citation type="journal article" date="2024" name="J Genomics">
        <title>Draft genome sequencing and assembly of Favolaschia claudopus CIRM-BRFM 2984 isolated from oak limbs.</title>
        <authorList>
            <person name="Navarro D."/>
            <person name="Drula E."/>
            <person name="Chaduli D."/>
            <person name="Cazenave R."/>
            <person name="Ahrendt S."/>
            <person name="Wang J."/>
            <person name="Lipzen A."/>
            <person name="Daum C."/>
            <person name="Barry K."/>
            <person name="Grigoriev I.V."/>
            <person name="Favel A."/>
            <person name="Rosso M.N."/>
            <person name="Martin F."/>
        </authorList>
    </citation>
    <scope>NUCLEOTIDE SEQUENCE [LARGE SCALE GENOMIC DNA]</scope>
    <source>
        <strain evidence="7 8">CIRM-BRFM 2984</strain>
    </source>
</reference>
<dbReference type="Pfam" id="PF01753">
    <property type="entry name" value="zf-MYND"/>
    <property type="match status" value="1"/>
</dbReference>
<keyword evidence="2 4" id="KW-0863">Zinc-finger</keyword>
<evidence type="ECO:0000313" key="8">
    <source>
        <dbReference type="Proteomes" id="UP001362999"/>
    </source>
</evidence>
<feature type="region of interest" description="Disordered" evidence="5">
    <location>
        <begin position="255"/>
        <end position="278"/>
    </location>
</feature>
<evidence type="ECO:0000256" key="5">
    <source>
        <dbReference type="SAM" id="MobiDB-lite"/>
    </source>
</evidence>
<evidence type="ECO:0000259" key="6">
    <source>
        <dbReference type="PROSITE" id="PS50865"/>
    </source>
</evidence>
<proteinExistence type="predicted"/>
<evidence type="ECO:0000256" key="4">
    <source>
        <dbReference type="PROSITE-ProRule" id="PRU00134"/>
    </source>
</evidence>
<dbReference type="Proteomes" id="UP001362999">
    <property type="component" value="Unassembled WGS sequence"/>
</dbReference>
<evidence type="ECO:0000256" key="1">
    <source>
        <dbReference type="ARBA" id="ARBA00022723"/>
    </source>
</evidence>
<dbReference type="EMBL" id="JAWWNJ010000133">
    <property type="protein sequence ID" value="KAK6984990.1"/>
    <property type="molecule type" value="Genomic_DNA"/>
</dbReference>
<accession>A0AAV9ZLR5</accession>
<sequence>MSIIGAAGLSDRANLRLSKPVTAEERARIDSNILQGLSNEPEKMIEAFKKSPAKGLLSLAHCWAYNSDAFPDDVILKTFVYHTDGAKVPKTNKPPLEDDVSERAWACFIGLGSKFVCNNRDLRARLLAAWPGIFKWARYFYIQRVSKLDDKIDDIRENIDVICQKCSPSCAARTDGIAAFFTKLWVHSAAPPIVVSFIMHTLFHDATLDEIEAIAGNDAEKLIVAQVAVDRVRAAIQESPMQPLKVSRTTYASHLHPQPLRAPPPHPRGPGAERSMLGRHPHPRWVAQAVDAGLLRAVCRLAPLLEKQLHQFGRDCVRHIIADTLPKHLVYLSVVKVVDREMNDIDDATLEKGVDGSWLAADWRSLQEVLTLRRSVAKISKEDKGSSRTLCDSKKCGKMAPKKELQRCGGCLNVFYCSKQCQKEAWPNHRALCRLRTEDRATQTAEDRSALFPKADAQFFRELLSTDAGLHLGHMQKLAKREFPREKQGEYFALCLDYTDLRYPTGTCSLKDIRTYTAPPMNGEDEDEEVVVEHNKEMVRMVLRDPKAYTFIEATFAWGERRMSRNFMIRPNIWDQKVRQMVNFTGKKTCANEDVEENTPGFIKDFKMNLGL</sequence>